<dbReference type="OrthoDB" id="2153288at2759"/>
<keyword evidence="2" id="KW-1133">Transmembrane helix</keyword>
<sequence>MQWRVFILLFAGVCVVYIVSLLQEAPYPHPLQLTTSDRPSSPELVPDSTILSAHTDYLYETMIFYGQTQRDSVHTGTGKISQLRKPMQSLLQHGNRTAPGNEWTLLWEHTLRGPISKISGPPSTDDSALKFAVLYNTVDNESSRYYVRVYYYSSSINTQQHTMEYKDLLLPGTTWIKSFVLENDFIIYSRDPDIYQYRTVRLPSDLTKSPHSANAQDIILSSSEPGYQVASSYLSSENVEKQESIISQLYSPNLNTLRVIYLEFFKTRNNYYVAVSVADNASSVTQPTSLRDENLISPWHLRAHKTTEDGYNDDDVMYSSGTQDMPMVEHSRIQMPSVSLARSINARTVAFPVTRTQFTTLDYTDKVDILQQQQDSEQKDRLYRDDQGTILPEYYYWPLDEQHQEIYDIYDDDIRGMNLNSQGNVLAVWTENNYIYIYKRGQGDDHEQVDDTSEPKISHLQQTTTNDDEDDNNSIPPSSPTTLALPIKTLSLVDQLDVFLGIRSPASTSSSPNKTSWRPHPDLPSPWFLRMVITPKDKFPRQTSVSTVLFVNASSSPYNHTGNNYLFVGLKNGAVRSYLIDAMEPPQEIGLASFIIGQWDMLIAMCVIIVVFAFNEYQNYGRGDVFGSI</sequence>
<keyword evidence="4" id="KW-1185">Reference proteome</keyword>
<dbReference type="EMBL" id="MCGE01000009">
    <property type="protein sequence ID" value="ORZ18159.1"/>
    <property type="molecule type" value="Genomic_DNA"/>
</dbReference>
<evidence type="ECO:0000313" key="3">
    <source>
        <dbReference type="EMBL" id="ORZ18159.1"/>
    </source>
</evidence>
<keyword evidence="2" id="KW-0812">Transmembrane</keyword>
<dbReference type="AlphaFoldDB" id="A0A1X2IKX2"/>
<reference evidence="3 4" key="1">
    <citation type="submission" date="2016-07" db="EMBL/GenBank/DDBJ databases">
        <title>Pervasive Adenine N6-methylation of Active Genes in Fungi.</title>
        <authorList>
            <consortium name="DOE Joint Genome Institute"/>
            <person name="Mondo S.J."/>
            <person name="Dannebaum R.O."/>
            <person name="Kuo R.C."/>
            <person name="Labutti K."/>
            <person name="Haridas S."/>
            <person name="Kuo A."/>
            <person name="Salamov A."/>
            <person name="Ahrendt S.R."/>
            <person name="Lipzen A."/>
            <person name="Sullivan W."/>
            <person name="Andreopoulos W.B."/>
            <person name="Clum A."/>
            <person name="Lindquist E."/>
            <person name="Daum C."/>
            <person name="Ramamoorthy G.K."/>
            <person name="Gryganskyi A."/>
            <person name="Culley D."/>
            <person name="Magnuson J.K."/>
            <person name="James T.Y."/>
            <person name="O'Malley M.A."/>
            <person name="Stajich J.E."/>
            <person name="Spatafora J.W."/>
            <person name="Visel A."/>
            <person name="Grigoriev I.V."/>
        </authorList>
    </citation>
    <scope>NUCLEOTIDE SEQUENCE [LARGE SCALE GENOMIC DNA]</scope>
    <source>
        <strain evidence="3 4">NRRL 1336</strain>
    </source>
</reference>
<evidence type="ECO:0000256" key="1">
    <source>
        <dbReference type="SAM" id="MobiDB-lite"/>
    </source>
</evidence>
<name>A0A1X2IKX2_9FUNG</name>
<evidence type="ECO:0000256" key="2">
    <source>
        <dbReference type="SAM" id="Phobius"/>
    </source>
</evidence>
<dbReference type="Proteomes" id="UP000193560">
    <property type="component" value="Unassembled WGS sequence"/>
</dbReference>
<evidence type="ECO:0000313" key="4">
    <source>
        <dbReference type="Proteomes" id="UP000193560"/>
    </source>
</evidence>
<feature type="region of interest" description="Disordered" evidence="1">
    <location>
        <begin position="461"/>
        <end position="482"/>
    </location>
</feature>
<organism evidence="3 4">
    <name type="scientific">Absidia repens</name>
    <dbReference type="NCBI Taxonomy" id="90262"/>
    <lineage>
        <taxon>Eukaryota</taxon>
        <taxon>Fungi</taxon>
        <taxon>Fungi incertae sedis</taxon>
        <taxon>Mucoromycota</taxon>
        <taxon>Mucoromycotina</taxon>
        <taxon>Mucoromycetes</taxon>
        <taxon>Mucorales</taxon>
        <taxon>Cunninghamellaceae</taxon>
        <taxon>Absidia</taxon>
    </lineage>
</organism>
<feature type="transmembrane region" description="Helical" evidence="2">
    <location>
        <begin position="589"/>
        <end position="614"/>
    </location>
</feature>
<keyword evidence="2" id="KW-0472">Membrane</keyword>
<proteinExistence type="predicted"/>
<comment type="caution">
    <text evidence="3">The sequence shown here is derived from an EMBL/GenBank/DDBJ whole genome shotgun (WGS) entry which is preliminary data.</text>
</comment>
<dbReference type="STRING" id="90262.A0A1X2IKX2"/>
<protein>
    <submittedName>
        <fullName evidence="3">Uncharacterized protein</fullName>
    </submittedName>
</protein>
<accession>A0A1X2IKX2</accession>
<gene>
    <name evidence="3" type="ORF">BCR42DRAFT_413271</name>
</gene>